<evidence type="ECO:0000259" key="4">
    <source>
        <dbReference type="PROSITE" id="PS01124"/>
    </source>
</evidence>
<keyword evidence="3" id="KW-0804">Transcription</keyword>
<dbReference type="PATRIC" id="fig|933944.5.peg.2833"/>
<feature type="domain" description="HTH araC/xylS-type" evidence="4">
    <location>
        <begin position="139"/>
        <end position="236"/>
    </location>
</feature>
<dbReference type="Gene3D" id="1.10.10.60">
    <property type="entry name" value="Homeodomain-like"/>
    <property type="match status" value="1"/>
</dbReference>
<dbReference type="GO" id="GO:0043565">
    <property type="term" value="F:sequence-specific DNA binding"/>
    <property type="evidence" value="ECO:0007669"/>
    <property type="project" value="InterPro"/>
</dbReference>
<organism evidence="5 6">
    <name type="scientific">Streptomyces abyssalis</name>
    <dbReference type="NCBI Taxonomy" id="933944"/>
    <lineage>
        <taxon>Bacteria</taxon>
        <taxon>Bacillati</taxon>
        <taxon>Actinomycetota</taxon>
        <taxon>Actinomycetes</taxon>
        <taxon>Kitasatosporales</taxon>
        <taxon>Streptomycetaceae</taxon>
        <taxon>Streptomyces</taxon>
    </lineage>
</organism>
<evidence type="ECO:0000313" key="6">
    <source>
        <dbReference type="Proteomes" id="UP000176087"/>
    </source>
</evidence>
<dbReference type="PANTHER" id="PTHR46796">
    <property type="entry name" value="HTH-TYPE TRANSCRIPTIONAL ACTIVATOR RHAS-RELATED"/>
    <property type="match status" value="1"/>
</dbReference>
<protein>
    <submittedName>
        <fullName evidence="5">AraC family transcriptional regulator</fullName>
    </submittedName>
</protein>
<evidence type="ECO:0000313" key="5">
    <source>
        <dbReference type="EMBL" id="OEU88036.1"/>
    </source>
</evidence>
<dbReference type="InterPro" id="IPR018060">
    <property type="entry name" value="HTH_AraC"/>
</dbReference>
<evidence type="ECO:0000256" key="2">
    <source>
        <dbReference type="ARBA" id="ARBA00023125"/>
    </source>
</evidence>
<dbReference type="PROSITE" id="PS01124">
    <property type="entry name" value="HTH_ARAC_FAMILY_2"/>
    <property type="match status" value="1"/>
</dbReference>
<keyword evidence="2" id="KW-0238">DNA-binding</keyword>
<dbReference type="EMBL" id="LJGT01000040">
    <property type="protein sequence ID" value="OEU88036.1"/>
    <property type="molecule type" value="Genomic_DNA"/>
</dbReference>
<keyword evidence="1" id="KW-0805">Transcription regulation</keyword>
<dbReference type="Proteomes" id="UP000176087">
    <property type="component" value="Unassembled WGS sequence"/>
</dbReference>
<proteinExistence type="predicted"/>
<evidence type="ECO:0000256" key="3">
    <source>
        <dbReference type="ARBA" id="ARBA00023163"/>
    </source>
</evidence>
<gene>
    <name evidence="5" type="ORF">AN215_17615</name>
</gene>
<comment type="caution">
    <text evidence="5">The sequence shown here is derived from an EMBL/GenBank/DDBJ whole genome shotgun (WGS) entry which is preliminary data.</text>
</comment>
<dbReference type="STRING" id="933944.AN215_17615"/>
<name>A0A1E7JK62_9ACTN</name>
<dbReference type="Pfam" id="PF12833">
    <property type="entry name" value="HTH_18"/>
    <property type="match status" value="1"/>
</dbReference>
<dbReference type="PANTHER" id="PTHR46796:SF15">
    <property type="entry name" value="BLL1074 PROTEIN"/>
    <property type="match status" value="1"/>
</dbReference>
<dbReference type="InterPro" id="IPR046532">
    <property type="entry name" value="DUF6597"/>
</dbReference>
<evidence type="ECO:0000256" key="1">
    <source>
        <dbReference type="ARBA" id="ARBA00023015"/>
    </source>
</evidence>
<accession>A0A1E7JK62</accession>
<dbReference type="RefSeq" id="WP_070011675.1">
    <property type="nucleotide sequence ID" value="NZ_LJGS01000041.1"/>
</dbReference>
<dbReference type="OrthoDB" id="9815799at2"/>
<dbReference type="GO" id="GO:0003700">
    <property type="term" value="F:DNA-binding transcription factor activity"/>
    <property type="evidence" value="ECO:0007669"/>
    <property type="project" value="InterPro"/>
</dbReference>
<dbReference type="Pfam" id="PF20240">
    <property type="entry name" value="DUF6597"/>
    <property type="match status" value="1"/>
</dbReference>
<reference evidence="5 6" key="1">
    <citation type="journal article" date="2016" name="Front. Microbiol.">
        <title>Comparative Genomics Analysis of Streptomyces Species Reveals Their Adaptation to the Marine Environment and Their Diversity at the Genomic Level.</title>
        <authorList>
            <person name="Tian X."/>
            <person name="Zhang Z."/>
            <person name="Yang T."/>
            <person name="Chen M."/>
            <person name="Li J."/>
            <person name="Chen F."/>
            <person name="Yang J."/>
            <person name="Li W."/>
            <person name="Zhang B."/>
            <person name="Zhang Z."/>
            <person name="Wu J."/>
            <person name="Zhang C."/>
            <person name="Long L."/>
            <person name="Xiao J."/>
        </authorList>
    </citation>
    <scope>NUCLEOTIDE SEQUENCE [LARGE SCALE GENOMIC DNA]</scope>
    <source>
        <strain evidence="5 6">SCSIO 10390</strain>
    </source>
</reference>
<keyword evidence="6" id="KW-1185">Reference proteome</keyword>
<dbReference type="InterPro" id="IPR050204">
    <property type="entry name" value="AraC_XylS_family_regulators"/>
</dbReference>
<dbReference type="SMART" id="SM00342">
    <property type="entry name" value="HTH_ARAC"/>
    <property type="match status" value="1"/>
</dbReference>
<sequence>MYRERRSRVAGAVVWTHTGAPGRTGEPGDGEGRVLPDGCMDLLMWDGALVVAGPDTRAHLFARRPGARITGLRFPPGTGPLVFGVPAHELCDQRVPLADVWPERAVRMLAERVAEAPETGRVLEAVAAGRLAARAPSVTPVSGAVAELLAGGRSVTEVAAAVGLSERQLRRRCLDAFGYGPKTLARVLRMQEALRLAARGVPPAEVASAAGYADQAHLSREVRALAGVPLTRLVPQESRAKRLTPLPSGSATTA</sequence>
<dbReference type="AlphaFoldDB" id="A0A1E7JK62"/>